<keyword evidence="1 5" id="KW-0560">Oxidoreductase</keyword>
<dbReference type="Proteomes" id="UP001185092">
    <property type="component" value="Unassembled WGS sequence"/>
</dbReference>
<dbReference type="GO" id="GO:0006635">
    <property type="term" value="P:fatty acid beta-oxidation"/>
    <property type="evidence" value="ECO:0007669"/>
    <property type="project" value="TreeGrafter"/>
</dbReference>
<protein>
    <submittedName>
        <fullName evidence="5">3-hydroxybutyryl-CoA dehydrogenase</fullName>
        <ecNumber evidence="5">1.1.1.157</ecNumber>
    </submittedName>
</protein>
<dbReference type="Gene3D" id="1.10.1040.10">
    <property type="entry name" value="N-(1-d-carboxylethyl)-l-norvaline Dehydrogenase, domain 2"/>
    <property type="match status" value="1"/>
</dbReference>
<accession>A0AAE3XMT2</accession>
<comment type="caution">
    <text evidence="5">The sequence shown here is derived from an EMBL/GenBank/DDBJ whole genome shotgun (WGS) entry which is preliminary data.</text>
</comment>
<organism evidence="5 6">
    <name type="scientific">Aureibacter tunicatorum</name>
    <dbReference type="NCBI Taxonomy" id="866807"/>
    <lineage>
        <taxon>Bacteria</taxon>
        <taxon>Pseudomonadati</taxon>
        <taxon>Bacteroidota</taxon>
        <taxon>Cytophagia</taxon>
        <taxon>Cytophagales</taxon>
        <taxon>Persicobacteraceae</taxon>
        <taxon>Aureibacter</taxon>
    </lineage>
</organism>
<reference evidence="5" key="1">
    <citation type="submission" date="2023-07" db="EMBL/GenBank/DDBJ databases">
        <title>Genomic Encyclopedia of Type Strains, Phase IV (KMG-IV): sequencing the most valuable type-strain genomes for metagenomic binning, comparative biology and taxonomic classification.</title>
        <authorList>
            <person name="Goeker M."/>
        </authorList>
    </citation>
    <scope>NUCLEOTIDE SEQUENCE</scope>
    <source>
        <strain evidence="5">DSM 26174</strain>
    </source>
</reference>
<dbReference type="PANTHER" id="PTHR48075:SF5">
    <property type="entry name" value="3-HYDROXYBUTYRYL-COA DEHYDROGENASE"/>
    <property type="match status" value="1"/>
</dbReference>
<dbReference type="Gene3D" id="3.40.50.720">
    <property type="entry name" value="NAD(P)-binding Rossmann-like Domain"/>
    <property type="match status" value="1"/>
</dbReference>
<dbReference type="SUPFAM" id="SSF48179">
    <property type="entry name" value="6-phosphogluconate dehydrogenase C-terminal domain-like"/>
    <property type="match status" value="1"/>
</dbReference>
<evidence type="ECO:0000313" key="6">
    <source>
        <dbReference type="Proteomes" id="UP001185092"/>
    </source>
</evidence>
<name>A0AAE3XMT2_9BACT</name>
<dbReference type="InterPro" id="IPR036291">
    <property type="entry name" value="NAD(P)-bd_dom_sf"/>
</dbReference>
<evidence type="ECO:0000256" key="1">
    <source>
        <dbReference type="ARBA" id="ARBA00023002"/>
    </source>
</evidence>
<dbReference type="InterPro" id="IPR008927">
    <property type="entry name" value="6-PGluconate_DH-like_C_sf"/>
</dbReference>
<dbReference type="Pfam" id="PF00725">
    <property type="entry name" value="3HCDH"/>
    <property type="match status" value="1"/>
</dbReference>
<dbReference type="InterPro" id="IPR022694">
    <property type="entry name" value="3-OHacyl-CoA_DH"/>
</dbReference>
<dbReference type="EMBL" id="JAVDQD010000002">
    <property type="protein sequence ID" value="MDR6239375.1"/>
    <property type="molecule type" value="Genomic_DNA"/>
</dbReference>
<evidence type="ECO:0000259" key="3">
    <source>
        <dbReference type="Pfam" id="PF00725"/>
    </source>
</evidence>
<dbReference type="GO" id="GO:0008691">
    <property type="term" value="F:3-hydroxybutyryl-CoA dehydrogenase activity"/>
    <property type="evidence" value="ECO:0007669"/>
    <property type="project" value="UniProtKB-EC"/>
</dbReference>
<evidence type="ECO:0000313" key="5">
    <source>
        <dbReference type="EMBL" id="MDR6239375.1"/>
    </source>
</evidence>
<dbReference type="InterPro" id="IPR006108">
    <property type="entry name" value="3HC_DH_C"/>
</dbReference>
<gene>
    <name evidence="5" type="ORF">HNQ88_002412</name>
</gene>
<keyword evidence="6" id="KW-1185">Reference proteome</keyword>
<dbReference type="Pfam" id="PF02737">
    <property type="entry name" value="3HCDH_N"/>
    <property type="match status" value="1"/>
</dbReference>
<dbReference type="InterPro" id="IPR013328">
    <property type="entry name" value="6PGD_dom2"/>
</dbReference>
<proteinExistence type="predicted"/>
<evidence type="ECO:0000256" key="2">
    <source>
        <dbReference type="PIRSR" id="PIRSR000105-1"/>
    </source>
</evidence>
<dbReference type="PANTHER" id="PTHR48075">
    <property type="entry name" value="3-HYDROXYACYL-COA DEHYDROGENASE FAMILY PROTEIN"/>
    <property type="match status" value="1"/>
</dbReference>
<dbReference type="InterPro" id="IPR006176">
    <property type="entry name" value="3-OHacyl-CoA_DH_NAD-bd"/>
</dbReference>
<feature type="domain" description="3-hydroxyacyl-CoA dehydrogenase NAD binding" evidence="4">
    <location>
        <begin position="29"/>
        <end position="212"/>
    </location>
</feature>
<sequence>MSEIVESIEGYGLKINNSDQQKSSNIFAKVGVVGCGILGQEITRLAAQNGLEVVFIEISEARIKEAFEAFEMVFDSEIDRWGMTESEKKSILSKIKGTTDYQELAGCDIVIESIKSKSREDSIEIRKRIFKNIEEFVSEDTIIATNSTTLVITELSNELDHPERCLSLHFLSPATEANVVEVVRSLYTVDSAYEKVEAFARLLNKKVIPVQESPGVISTRLIAPIINEACSILMEGVGKVEDIDSTMKLGFGFPLGPFEMADKYGLDTVVRWLENLYKEFGNTRYKASPLLKRMVRANRLGRETGQGFYTYDKDGYKIK</sequence>
<evidence type="ECO:0000259" key="4">
    <source>
        <dbReference type="Pfam" id="PF02737"/>
    </source>
</evidence>
<dbReference type="PIRSF" id="PIRSF000105">
    <property type="entry name" value="HCDH"/>
    <property type="match status" value="1"/>
</dbReference>
<feature type="site" description="Important for catalytic activity" evidence="2">
    <location>
        <position position="169"/>
    </location>
</feature>
<dbReference type="AlphaFoldDB" id="A0AAE3XMT2"/>
<dbReference type="RefSeq" id="WP_309939027.1">
    <property type="nucleotide sequence ID" value="NZ_AP025305.1"/>
</dbReference>
<feature type="domain" description="3-hydroxyacyl-CoA dehydrogenase C-terminal" evidence="3">
    <location>
        <begin position="215"/>
        <end position="311"/>
    </location>
</feature>
<dbReference type="GO" id="GO:0070403">
    <property type="term" value="F:NAD+ binding"/>
    <property type="evidence" value="ECO:0007669"/>
    <property type="project" value="InterPro"/>
</dbReference>
<dbReference type="SUPFAM" id="SSF51735">
    <property type="entry name" value="NAD(P)-binding Rossmann-fold domains"/>
    <property type="match status" value="1"/>
</dbReference>
<dbReference type="EC" id="1.1.1.157" evidence="5"/>